<reference evidence="1 2" key="1">
    <citation type="journal article" date="2013" name="Nature">
        <title>Insights into bilaterian evolution from three spiralian genomes.</title>
        <authorList>
            <person name="Simakov O."/>
            <person name="Marletaz F."/>
            <person name="Cho S.J."/>
            <person name="Edsinger-Gonzales E."/>
            <person name="Havlak P."/>
            <person name="Hellsten U."/>
            <person name="Kuo D.H."/>
            <person name="Larsson T."/>
            <person name="Lv J."/>
            <person name="Arendt D."/>
            <person name="Savage R."/>
            <person name="Osoegawa K."/>
            <person name="de Jong P."/>
            <person name="Grimwood J."/>
            <person name="Chapman J.A."/>
            <person name="Shapiro H."/>
            <person name="Aerts A."/>
            <person name="Otillar R.P."/>
            <person name="Terry A.Y."/>
            <person name="Boore J.L."/>
            <person name="Grigoriev I.V."/>
            <person name="Lindberg D.R."/>
            <person name="Seaver E.C."/>
            <person name="Weisblat D.A."/>
            <person name="Putnam N.H."/>
            <person name="Rokhsar D.S."/>
        </authorList>
    </citation>
    <scope>NUCLEOTIDE SEQUENCE [LARGE SCALE GENOMIC DNA]</scope>
</reference>
<dbReference type="EMBL" id="KB203629">
    <property type="protein sequence ID" value="ESO83682.1"/>
    <property type="molecule type" value="Genomic_DNA"/>
</dbReference>
<dbReference type="RefSeq" id="XP_009065709.1">
    <property type="nucleotide sequence ID" value="XM_009067461.1"/>
</dbReference>
<gene>
    <name evidence="1" type="ORF">LOTGIDRAFT_169162</name>
</gene>
<dbReference type="Proteomes" id="UP000030746">
    <property type="component" value="Unassembled WGS sequence"/>
</dbReference>
<dbReference type="AlphaFoldDB" id="V3ZHK1"/>
<evidence type="ECO:0000313" key="1">
    <source>
        <dbReference type="EMBL" id="ESO83682.1"/>
    </source>
</evidence>
<dbReference type="Pfam" id="PF08892">
    <property type="entry name" value="YqcI_YcgG"/>
    <property type="match status" value="1"/>
</dbReference>
<keyword evidence="2" id="KW-1185">Reference proteome</keyword>
<dbReference type="CTD" id="20241082"/>
<dbReference type="OMA" id="RTECIFA"/>
<protein>
    <submittedName>
        <fullName evidence="1">Uncharacterized protein</fullName>
    </submittedName>
</protein>
<dbReference type="InterPro" id="IPR014988">
    <property type="entry name" value="Uncharacterised_YqcI/YcgG"/>
</dbReference>
<accession>V3ZHK1</accession>
<sequence length="358" mass="40574">MAANFCTDDNFNVEYDGVVYVMNPEQVTRLTNDPKSIDDINAEKNSLRDTGSDKEMVACSKSLTSCSTANSNSSSIGSSTCYFLLYIYVKSVNKSQTKGEIIKNHNPLKYYRKTRTGTEGEDSEFIDQLISFTTYDATDVPSLDHFDVIQRNSACIFAKTANIWGSPEWNDKLSLEENTFRLLPTFLMFSVKCSSLNIDGFVIQLPADISSNLEVFSTSVRKVLKVISDQDPGGGHSMTKSYIDKPGWVFEFNKITMFITTFAPFYPESNSRFSFASPYGFILFQPELSFAKHNLPPDTVITNWDTPKTVRDRIRITFKDKGQEYTIPATVNYPMVNDIVKPLKEGNPVIKWWKNKEE</sequence>
<dbReference type="KEGG" id="lgi:LOTGIDRAFT_169162"/>
<dbReference type="HOGENOM" id="CLU_774549_0_0_1"/>
<proteinExistence type="predicted"/>
<dbReference type="GeneID" id="20241082"/>
<dbReference type="OrthoDB" id="29098at2759"/>
<name>V3ZHK1_LOTGI</name>
<organism evidence="1 2">
    <name type="scientific">Lottia gigantea</name>
    <name type="common">Giant owl limpet</name>
    <dbReference type="NCBI Taxonomy" id="225164"/>
    <lineage>
        <taxon>Eukaryota</taxon>
        <taxon>Metazoa</taxon>
        <taxon>Spiralia</taxon>
        <taxon>Lophotrochozoa</taxon>
        <taxon>Mollusca</taxon>
        <taxon>Gastropoda</taxon>
        <taxon>Patellogastropoda</taxon>
        <taxon>Lottioidea</taxon>
        <taxon>Lottiidae</taxon>
        <taxon>Lottia</taxon>
    </lineage>
</organism>
<evidence type="ECO:0000313" key="2">
    <source>
        <dbReference type="Proteomes" id="UP000030746"/>
    </source>
</evidence>